<dbReference type="SUPFAM" id="SSF160544">
    <property type="entry name" value="EscU C-terminal domain-like"/>
    <property type="match status" value="1"/>
</dbReference>
<keyword evidence="3" id="KW-0812">Transmembrane</keyword>
<dbReference type="Pfam" id="PF01312">
    <property type="entry name" value="Bac_export_2"/>
    <property type="match status" value="1"/>
</dbReference>
<evidence type="ECO:0000313" key="4">
    <source>
        <dbReference type="EMBL" id="MFC3301616.1"/>
    </source>
</evidence>
<reference evidence="5" key="1">
    <citation type="journal article" date="2019" name="Int. J. Syst. Evol. Microbiol.">
        <title>The Global Catalogue of Microorganisms (GCM) 10K type strain sequencing project: providing services to taxonomists for standard genome sequencing and annotation.</title>
        <authorList>
            <consortium name="The Broad Institute Genomics Platform"/>
            <consortium name="The Broad Institute Genome Sequencing Center for Infectious Disease"/>
            <person name="Wu L."/>
            <person name="Ma J."/>
        </authorList>
    </citation>
    <scope>NUCLEOTIDE SEQUENCE [LARGE SCALE GENOMIC DNA]</scope>
    <source>
        <strain evidence="5">KCTC 22245</strain>
    </source>
</reference>
<feature type="region of interest" description="Disordered" evidence="2">
    <location>
        <begin position="219"/>
        <end position="241"/>
    </location>
</feature>
<dbReference type="InterPro" id="IPR029025">
    <property type="entry name" value="T3SS_substrate_exporter_C"/>
</dbReference>
<keyword evidence="3" id="KW-1133">Transmembrane helix</keyword>
<sequence>MSDDAAEKIAEASPDKKRRARKKGDVPISQEANTAAAFAGFLVALAVVAPFADDLATELRAFFLRPEPAAAALLGGPLTERLILAGVFFLLPLVVFPAAAVLLSLAVQQGIVFAPNRIKPDINKINPVKGAGKKFGPQALLEFSKNSLKIAVLSAGGAAILWMEVRRIGAAFTAPAQAIPGLLLRELIVFFGLGVAVAALFALIDIPLVRAQREKRLKMSRQEQQDETKESEGDPALKAQRRRRAEKIAMSRMISEVKEADVLITNPTHYAVGLKWDRSGKELPVCIAKGADELALRLRAAAEEAGVPVREDPPCARALHATIEIGDPITSEHFKAVAAAIRFADRVRALKR</sequence>
<dbReference type="PANTHER" id="PTHR30531:SF12">
    <property type="entry name" value="FLAGELLAR BIOSYNTHETIC PROTEIN FLHB"/>
    <property type="match status" value="1"/>
</dbReference>
<feature type="transmembrane region" description="Helical" evidence="3">
    <location>
        <begin position="82"/>
        <end position="107"/>
    </location>
</feature>
<dbReference type="PRINTS" id="PR00950">
    <property type="entry name" value="TYPE3IMSPROT"/>
</dbReference>
<organism evidence="4 5">
    <name type="scientific">Parvularcula lutaonensis</name>
    <dbReference type="NCBI Taxonomy" id="491923"/>
    <lineage>
        <taxon>Bacteria</taxon>
        <taxon>Pseudomonadati</taxon>
        <taxon>Pseudomonadota</taxon>
        <taxon>Alphaproteobacteria</taxon>
        <taxon>Parvularculales</taxon>
        <taxon>Parvularculaceae</taxon>
        <taxon>Parvularcula</taxon>
    </lineage>
</organism>
<dbReference type="InterPro" id="IPR006135">
    <property type="entry name" value="T3SS_substrate_exporter"/>
</dbReference>
<keyword evidence="4" id="KW-0282">Flagellum</keyword>
<feature type="compositionally biased region" description="Basic and acidic residues" evidence="2">
    <location>
        <begin position="1"/>
        <end position="15"/>
    </location>
</feature>
<name>A0ABV7M8W3_9PROT</name>
<evidence type="ECO:0000256" key="3">
    <source>
        <dbReference type="SAM" id="Phobius"/>
    </source>
</evidence>
<feature type="region of interest" description="Disordered" evidence="2">
    <location>
        <begin position="1"/>
        <end position="26"/>
    </location>
</feature>
<keyword evidence="3" id="KW-0472">Membrane</keyword>
<keyword evidence="5" id="KW-1185">Reference proteome</keyword>
<evidence type="ECO:0000256" key="2">
    <source>
        <dbReference type="SAM" id="MobiDB-lite"/>
    </source>
</evidence>
<feature type="transmembrane region" description="Helical" evidence="3">
    <location>
        <begin position="32"/>
        <end position="52"/>
    </location>
</feature>
<accession>A0ABV7M8W3</accession>
<dbReference type="PANTHER" id="PTHR30531">
    <property type="entry name" value="FLAGELLAR BIOSYNTHETIC PROTEIN FLHB"/>
    <property type="match status" value="1"/>
</dbReference>
<feature type="transmembrane region" description="Helical" evidence="3">
    <location>
        <begin position="188"/>
        <end position="209"/>
    </location>
</feature>
<evidence type="ECO:0000313" key="5">
    <source>
        <dbReference type="Proteomes" id="UP001595607"/>
    </source>
</evidence>
<dbReference type="Gene3D" id="3.40.1690.10">
    <property type="entry name" value="secretion proteins EscU"/>
    <property type="match status" value="1"/>
</dbReference>
<gene>
    <name evidence="4" type="ORF">ACFONP_02570</name>
</gene>
<dbReference type="Proteomes" id="UP001595607">
    <property type="component" value="Unassembled WGS sequence"/>
</dbReference>
<evidence type="ECO:0000256" key="1">
    <source>
        <dbReference type="ARBA" id="ARBA00010690"/>
    </source>
</evidence>
<keyword evidence="4" id="KW-0966">Cell projection</keyword>
<proteinExistence type="inferred from homology"/>
<comment type="similarity">
    <text evidence="1">Belongs to the type III secretion exporter family.</text>
</comment>
<feature type="compositionally biased region" description="Basic and acidic residues" evidence="2">
    <location>
        <begin position="220"/>
        <end position="232"/>
    </location>
</feature>
<dbReference type="RefSeq" id="WP_189572939.1">
    <property type="nucleotide sequence ID" value="NZ_BMXU01000001.1"/>
</dbReference>
<comment type="caution">
    <text evidence="4">The sequence shown here is derived from an EMBL/GenBank/DDBJ whole genome shotgun (WGS) entry which is preliminary data.</text>
</comment>
<dbReference type="EMBL" id="JBHRVA010000002">
    <property type="protein sequence ID" value="MFC3301616.1"/>
    <property type="molecule type" value="Genomic_DNA"/>
</dbReference>
<keyword evidence="4" id="KW-0969">Cilium</keyword>
<protein>
    <submittedName>
        <fullName evidence="4">Flagellar biosynthesis protein FlhB</fullName>
    </submittedName>
</protein>